<proteinExistence type="predicted"/>
<reference evidence="1 2" key="1">
    <citation type="submission" date="2019-02" db="EMBL/GenBank/DDBJ databases">
        <title>Deep-cultivation of Planctomycetes and their phenomic and genomic characterization uncovers novel biology.</title>
        <authorList>
            <person name="Wiegand S."/>
            <person name="Jogler M."/>
            <person name="Boedeker C."/>
            <person name="Pinto D."/>
            <person name="Vollmers J."/>
            <person name="Rivas-Marin E."/>
            <person name="Kohn T."/>
            <person name="Peeters S.H."/>
            <person name="Heuer A."/>
            <person name="Rast P."/>
            <person name="Oberbeckmann S."/>
            <person name="Bunk B."/>
            <person name="Jeske O."/>
            <person name="Meyerdierks A."/>
            <person name="Storesund J.E."/>
            <person name="Kallscheuer N."/>
            <person name="Luecker S."/>
            <person name="Lage O.M."/>
            <person name="Pohl T."/>
            <person name="Merkel B.J."/>
            <person name="Hornburger P."/>
            <person name="Mueller R.-W."/>
            <person name="Bruemmer F."/>
            <person name="Labrenz M."/>
            <person name="Spormann A.M."/>
            <person name="Op Den Camp H."/>
            <person name="Overmann J."/>
            <person name="Amann R."/>
            <person name="Jetten M.S.M."/>
            <person name="Mascher T."/>
            <person name="Medema M.H."/>
            <person name="Devos D.P."/>
            <person name="Kaster A.-K."/>
            <person name="Ovreas L."/>
            <person name="Rohde M."/>
            <person name="Galperin M.Y."/>
            <person name="Jogler C."/>
        </authorList>
    </citation>
    <scope>NUCLEOTIDE SEQUENCE [LARGE SCALE GENOMIC DNA]</scope>
    <source>
        <strain evidence="1 2">CA54</strain>
    </source>
</reference>
<dbReference type="EMBL" id="SJPP01000001">
    <property type="protein sequence ID" value="TWU12038.1"/>
    <property type="molecule type" value="Genomic_DNA"/>
</dbReference>
<comment type="caution">
    <text evidence="1">The sequence shown here is derived from an EMBL/GenBank/DDBJ whole genome shotgun (WGS) entry which is preliminary data.</text>
</comment>
<organism evidence="1 2">
    <name type="scientific">Symmachiella macrocystis</name>
    <dbReference type="NCBI Taxonomy" id="2527985"/>
    <lineage>
        <taxon>Bacteria</taxon>
        <taxon>Pseudomonadati</taxon>
        <taxon>Planctomycetota</taxon>
        <taxon>Planctomycetia</taxon>
        <taxon>Planctomycetales</taxon>
        <taxon>Planctomycetaceae</taxon>
        <taxon>Symmachiella</taxon>
    </lineage>
</organism>
<protein>
    <submittedName>
        <fullName evidence="1">Uncharacterized protein</fullName>
    </submittedName>
</protein>
<sequence>MGRSLRRIEVDCCDDTFLSNANSKLHLEKRLQTDDRIRDFETVRVCITGDILVSWQRAIDREA</sequence>
<keyword evidence="2" id="KW-1185">Reference proteome</keyword>
<evidence type="ECO:0000313" key="1">
    <source>
        <dbReference type="EMBL" id="TWU12038.1"/>
    </source>
</evidence>
<gene>
    <name evidence="1" type="ORF">CA54_08540</name>
</gene>
<accession>A0A5C6BJ08</accession>
<dbReference type="AlphaFoldDB" id="A0A5C6BJ08"/>
<evidence type="ECO:0000313" key="2">
    <source>
        <dbReference type="Proteomes" id="UP000320735"/>
    </source>
</evidence>
<dbReference type="Proteomes" id="UP000320735">
    <property type="component" value="Unassembled WGS sequence"/>
</dbReference>
<name>A0A5C6BJ08_9PLAN</name>